<name>A0A1C6Z6G1_HAFAL</name>
<organism evidence="1 2">
    <name type="scientific">Hafnia alvei</name>
    <dbReference type="NCBI Taxonomy" id="569"/>
    <lineage>
        <taxon>Bacteria</taxon>
        <taxon>Pseudomonadati</taxon>
        <taxon>Pseudomonadota</taxon>
        <taxon>Gammaproteobacteria</taxon>
        <taxon>Enterobacterales</taxon>
        <taxon>Hafniaceae</taxon>
        <taxon>Hafnia</taxon>
    </lineage>
</organism>
<reference evidence="1 2" key="1">
    <citation type="submission" date="2016-09" db="EMBL/GenBank/DDBJ databases">
        <authorList>
            <person name="Capua I."/>
            <person name="De Benedictis P."/>
            <person name="Joannis T."/>
            <person name="Lombin L.H."/>
            <person name="Cattoli G."/>
        </authorList>
    </citation>
    <scope>NUCLEOTIDE SEQUENCE [LARGE SCALE GENOMIC DNA]</scope>
    <source>
        <strain evidence="1 2">GB001</strain>
    </source>
</reference>
<evidence type="ECO:0000313" key="2">
    <source>
        <dbReference type="Proteomes" id="UP000094844"/>
    </source>
</evidence>
<evidence type="ECO:0000313" key="1">
    <source>
        <dbReference type="EMBL" id="SCM54667.1"/>
    </source>
</evidence>
<dbReference type="EMBL" id="FMIQ01000079">
    <property type="protein sequence ID" value="SCM54667.1"/>
    <property type="molecule type" value="Genomic_DNA"/>
</dbReference>
<gene>
    <name evidence="1" type="ORF">BN1044_04177</name>
</gene>
<proteinExistence type="predicted"/>
<protein>
    <submittedName>
        <fullName evidence="1">Uncharacterized protein</fullName>
    </submittedName>
</protein>
<dbReference type="Proteomes" id="UP000094844">
    <property type="component" value="Unassembled WGS sequence"/>
</dbReference>
<accession>A0A1C6Z6G1</accession>
<dbReference type="AlphaFoldDB" id="A0A1C6Z6G1"/>
<dbReference type="RefSeq" id="WP_072310285.1">
    <property type="nucleotide sequence ID" value="NZ_FMIQ01000079.1"/>
</dbReference>
<sequence>MDIKMNDYKRLVDDEKERLMDFDTLKINFAGSVEEVLKEKIKHIRSQDDIVVDAYIKHHRLTPDIELVVLKIKKQK</sequence>